<dbReference type="EMBL" id="JBFTWV010000012">
    <property type="protein sequence ID" value="KAL2798648.1"/>
    <property type="molecule type" value="Genomic_DNA"/>
</dbReference>
<comment type="caution">
    <text evidence="1">The sequence shown here is derived from an EMBL/GenBank/DDBJ whole genome shotgun (WGS) entry which is preliminary data.</text>
</comment>
<reference evidence="1 2" key="1">
    <citation type="submission" date="2024-07" db="EMBL/GenBank/DDBJ databases">
        <title>Section-level genome sequencing and comparative genomics of Aspergillus sections Usti and Cavernicolus.</title>
        <authorList>
            <consortium name="Lawrence Berkeley National Laboratory"/>
            <person name="Nybo J.L."/>
            <person name="Vesth T.C."/>
            <person name="Theobald S."/>
            <person name="Frisvad J.C."/>
            <person name="Larsen T.O."/>
            <person name="Kjaerboelling I."/>
            <person name="Rothschild-Mancinelli K."/>
            <person name="Lyhne E.K."/>
            <person name="Kogle M.E."/>
            <person name="Barry K."/>
            <person name="Clum A."/>
            <person name="Na H."/>
            <person name="Ledsgaard L."/>
            <person name="Lin J."/>
            <person name="Lipzen A."/>
            <person name="Kuo A."/>
            <person name="Riley R."/>
            <person name="Mondo S."/>
            <person name="Labutti K."/>
            <person name="Haridas S."/>
            <person name="Pangalinan J."/>
            <person name="Salamov A.A."/>
            <person name="Simmons B.A."/>
            <person name="Magnuson J.K."/>
            <person name="Chen J."/>
            <person name="Drula E."/>
            <person name="Henrissat B."/>
            <person name="Wiebenga A."/>
            <person name="Lubbers R.J."/>
            <person name="Gomes A.C."/>
            <person name="Makela M.R."/>
            <person name="Stajich J."/>
            <person name="Grigoriev I.V."/>
            <person name="Mortensen U.H."/>
            <person name="De Vries R.P."/>
            <person name="Baker S.E."/>
            <person name="Andersen M.R."/>
        </authorList>
    </citation>
    <scope>NUCLEOTIDE SEQUENCE [LARGE SCALE GENOMIC DNA]</scope>
    <source>
        <strain evidence="1 2">CBS 209.92</strain>
    </source>
</reference>
<evidence type="ECO:0008006" key="3">
    <source>
        <dbReference type="Google" id="ProtNLM"/>
    </source>
</evidence>
<organism evidence="1 2">
    <name type="scientific">Aspergillus keveii</name>
    <dbReference type="NCBI Taxonomy" id="714993"/>
    <lineage>
        <taxon>Eukaryota</taxon>
        <taxon>Fungi</taxon>
        <taxon>Dikarya</taxon>
        <taxon>Ascomycota</taxon>
        <taxon>Pezizomycotina</taxon>
        <taxon>Eurotiomycetes</taxon>
        <taxon>Eurotiomycetidae</taxon>
        <taxon>Eurotiales</taxon>
        <taxon>Aspergillaceae</taxon>
        <taxon>Aspergillus</taxon>
        <taxon>Aspergillus subgen. Nidulantes</taxon>
    </lineage>
</organism>
<gene>
    <name evidence="1" type="ORF">BJX66DRAFT_334011</name>
</gene>
<protein>
    <recommendedName>
        <fullName evidence="3">F-box domain-containing protein</fullName>
    </recommendedName>
</protein>
<evidence type="ECO:0000313" key="2">
    <source>
        <dbReference type="Proteomes" id="UP001610563"/>
    </source>
</evidence>
<evidence type="ECO:0000313" key="1">
    <source>
        <dbReference type="EMBL" id="KAL2798648.1"/>
    </source>
</evidence>
<name>A0ABR4GHZ1_9EURO</name>
<proteinExistence type="predicted"/>
<keyword evidence="2" id="KW-1185">Reference proteome</keyword>
<sequence length="456" mass="53117">MSLLVKPPRTIPNSVLGEIFTILAAARDKHARQAQAVPMLRDAVECIKALSTLVCVSQRYKQLAMPLLYQTIVFSRDAQHRLFFPTLRQNRPLGRLVKNVTFFELRDYSIRENQAFPSLIDERRWDNAPTDPLADDVQRLWGALSLPERRELNDNVPEIRDAVLELFTIIKHLPNLMFLRYVGRASPTMFSAVLYRILCMIPRWLALPMVKSLVEMEISGRTCVTWFEKIFGVFRPPMLRSLSITYTGKPPPDKALIKLQDSFSTISTIRELRLSLPHFTSDCVMPVLFEIDDLEVLHLDLFNITEKTRHENIWFAIRSRCDKLRDLRIRFKDRYWTKVQAPHADLIPWPITVFHALAALDLPDALLFGMQLGNERDSWVTALPPSIQVLTVSAWFMKGDIPQRLKELFQDAWRVPKLRTVVVRERLGLLPLIKAELRRVVERYTHRNIAYSHEWF</sequence>
<dbReference type="SUPFAM" id="SSF52047">
    <property type="entry name" value="RNI-like"/>
    <property type="match status" value="1"/>
</dbReference>
<dbReference type="Proteomes" id="UP001610563">
    <property type="component" value="Unassembled WGS sequence"/>
</dbReference>
<accession>A0ABR4GHZ1</accession>